<accession>A0AAV7HNB2</accession>
<comment type="caution">
    <text evidence="1">The sequence shown here is derived from an EMBL/GenBank/DDBJ whole genome shotgun (WGS) entry which is preliminary data.</text>
</comment>
<evidence type="ECO:0000313" key="1">
    <source>
        <dbReference type="EMBL" id="KAH0469157.1"/>
    </source>
</evidence>
<dbReference type="Proteomes" id="UP000775213">
    <property type="component" value="Unassembled WGS sequence"/>
</dbReference>
<dbReference type="Gene3D" id="3.10.20.90">
    <property type="entry name" value="Phosphatidylinositol 3-kinase Catalytic Subunit, Chain A, domain 1"/>
    <property type="match status" value="1"/>
</dbReference>
<name>A0AAV7HNB2_DENCH</name>
<dbReference type="AlphaFoldDB" id="A0AAV7HNB2"/>
<evidence type="ECO:0008006" key="3">
    <source>
        <dbReference type="Google" id="ProtNLM"/>
    </source>
</evidence>
<gene>
    <name evidence="1" type="ORF">IEQ34_002389</name>
</gene>
<sequence length="70" mass="8085">MRTNKPYHMPHVILTIKGQDGNAQFYKIKRNTQLKKLIDIHCNRNYRICLFAVCAVTSEEPKQPKAAVNS</sequence>
<dbReference type="InterPro" id="IPR029071">
    <property type="entry name" value="Ubiquitin-like_domsf"/>
</dbReference>
<reference evidence="1 2" key="1">
    <citation type="journal article" date="2021" name="Hortic Res">
        <title>Chromosome-scale assembly of the Dendrobium chrysotoxum genome enhances the understanding of orchid evolution.</title>
        <authorList>
            <person name="Zhang Y."/>
            <person name="Zhang G.Q."/>
            <person name="Zhang D."/>
            <person name="Liu X.D."/>
            <person name="Xu X.Y."/>
            <person name="Sun W.H."/>
            <person name="Yu X."/>
            <person name="Zhu X."/>
            <person name="Wang Z.W."/>
            <person name="Zhao X."/>
            <person name="Zhong W.Y."/>
            <person name="Chen H."/>
            <person name="Yin W.L."/>
            <person name="Huang T."/>
            <person name="Niu S.C."/>
            <person name="Liu Z.J."/>
        </authorList>
    </citation>
    <scope>NUCLEOTIDE SEQUENCE [LARGE SCALE GENOMIC DNA]</scope>
    <source>
        <strain evidence="1">Lindl</strain>
    </source>
</reference>
<dbReference type="EMBL" id="JAGFBR010000003">
    <property type="protein sequence ID" value="KAH0469157.1"/>
    <property type="molecule type" value="Genomic_DNA"/>
</dbReference>
<proteinExistence type="predicted"/>
<organism evidence="1 2">
    <name type="scientific">Dendrobium chrysotoxum</name>
    <name type="common">Orchid</name>
    <dbReference type="NCBI Taxonomy" id="161865"/>
    <lineage>
        <taxon>Eukaryota</taxon>
        <taxon>Viridiplantae</taxon>
        <taxon>Streptophyta</taxon>
        <taxon>Embryophyta</taxon>
        <taxon>Tracheophyta</taxon>
        <taxon>Spermatophyta</taxon>
        <taxon>Magnoliopsida</taxon>
        <taxon>Liliopsida</taxon>
        <taxon>Asparagales</taxon>
        <taxon>Orchidaceae</taxon>
        <taxon>Epidendroideae</taxon>
        <taxon>Malaxideae</taxon>
        <taxon>Dendrobiinae</taxon>
        <taxon>Dendrobium</taxon>
    </lineage>
</organism>
<protein>
    <recommendedName>
        <fullName evidence="3">Ribosomal protein L33</fullName>
    </recommendedName>
</protein>
<dbReference type="SUPFAM" id="SSF54236">
    <property type="entry name" value="Ubiquitin-like"/>
    <property type="match status" value="1"/>
</dbReference>
<evidence type="ECO:0000313" key="2">
    <source>
        <dbReference type="Proteomes" id="UP000775213"/>
    </source>
</evidence>
<keyword evidence="2" id="KW-1185">Reference proteome</keyword>